<gene>
    <name evidence="1" type="ORF">IPN75_05865</name>
</gene>
<accession>A0A9D7LLC1</accession>
<proteinExistence type="predicted"/>
<protein>
    <recommendedName>
        <fullName evidence="3">Integrase</fullName>
    </recommendedName>
</protein>
<evidence type="ECO:0008006" key="3">
    <source>
        <dbReference type="Google" id="ProtNLM"/>
    </source>
</evidence>
<evidence type="ECO:0000313" key="1">
    <source>
        <dbReference type="EMBL" id="MBK8889942.1"/>
    </source>
</evidence>
<reference evidence="1" key="1">
    <citation type="submission" date="2020-10" db="EMBL/GenBank/DDBJ databases">
        <title>Connecting structure to function with the recovery of over 1000 high-quality activated sludge metagenome-assembled genomes encoding full-length rRNA genes using long-read sequencing.</title>
        <authorList>
            <person name="Singleton C.M."/>
            <person name="Petriglieri F."/>
            <person name="Kristensen J.M."/>
            <person name="Kirkegaard R.H."/>
            <person name="Michaelsen T.Y."/>
            <person name="Andersen M.H."/>
            <person name="Karst S.M."/>
            <person name="Dueholm M.S."/>
            <person name="Nielsen P.H."/>
            <person name="Albertsen M."/>
        </authorList>
    </citation>
    <scope>NUCLEOTIDE SEQUENCE</scope>
    <source>
        <strain evidence="1">OdNE_18-Q3-R46-58_BAT3C.305</strain>
    </source>
</reference>
<dbReference type="EMBL" id="JADKBR010000003">
    <property type="protein sequence ID" value="MBK8889942.1"/>
    <property type="molecule type" value="Genomic_DNA"/>
</dbReference>
<name>A0A9D7LLC1_9RHOO</name>
<dbReference type="Proteomes" id="UP000808146">
    <property type="component" value="Unassembled WGS sequence"/>
</dbReference>
<comment type="caution">
    <text evidence="1">The sequence shown here is derived from an EMBL/GenBank/DDBJ whole genome shotgun (WGS) entry which is preliminary data.</text>
</comment>
<sequence length="54" mass="6248">MGHKPSATAEKHYRVRPLDLLRMWHTKIEGWILEQAGIEQPSEEEKPGLRVINA</sequence>
<organism evidence="1 2">
    <name type="scientific">Candidatus Dechloromonas phosphorivorans</name>
    <dbReference type="NCBI Taxonomy" id="2899244"/>
    <lineage>
        <taxon>Bacteria</taxon>
        <taxon>Pseudomonadati</taxon>
        <taxon>Pseudomonadota</taxon>
        <taxon>Betaproteobacteria</taxon>
        <taxon>Rhodocyclales</taxon>
        <taxon>Azonexaceae</taxon>
        <taxon>Dechloromonas</taxon>
    </lineage>
</organism>
<dbReference type="AlphaFoldDB" id="A0A9D7LLC1"/>
<evidence type="ECO:0000313" key="2">
    <source>
        <dbReference type="Proteomes" id="UP000808146"/>
    </source>
</evidence>